<dbReference type="RefSeq" id="WP_012215134.1">
    <property type="nucleotide sequence ID" value="NC_010085.1"/>
</dbReference>
<dbReference type="GeneID" id="5773175"/>
<dbReference type="EnsemblBacteria" id="ABX12647">
    <property type="protein sequence ID" value="ABX12647"/>
    <property type="gene ID" value="Nmar_0751"/>
</dbReference>
<evidence type="ECO:0000313" key="2">
    <source>
        <dbReference type="Proteomes" id="UP000000792"/>
    </source>
</evidence>
<dbReference type="STRING" id="436308.Nmar_0751"/>
<accession>A9A4F8</accession>
<dbReference type="EMBL" id="CP000866">
    <property type="protein sequence ID" value="ABX12647.1"/>
    <property type="molecule type" value="Genomic_DNA"/>
</dbReference>
<organism evidence="1 2">
    <name type="scientific">Nitrosopumilus maritimus (strain SCM1)</name>
    <dbReference type="NCBI Taxonomy" id="436308"/>
    <lineage>
        <taxon>Archaea</taxon>
        <taxon>Nitrososphaerota</taxon>
        <taxon>Nitrososphaeria</taxon>
        <taxon>Nitrosopumilales</taxon>
        <taxon>Nitrosopumilaceae</taxon>
        <taxon>Nitrosopumilus</taxon>
    </lineage>
</organism>
<reference evidence="1 2" key="1">
    <citation type="journal article" date="2010" name="Proc. Natl. Acad. Sci. U.S.A.">
        <title>Nitrosopumilus maritimus genome reveals unique mechanisms for nitrification and autotrophy in globally distributed marine crenarchaea.</title>
        <authorList>
            <person name="Walker C.B."/>
            <person name="de la Torre J.R."/>
            <person name="Klotz M.G."/>
            <person name="Urakawa H."/>
            <person name="Pinel N."/>
            <person name="Arp D.J."/>
            <person name="Brochier-Armanet C."/>
            <person name="Chain P.S."/>
            <person name="Chan P.P."/>
            <person name="Gollabgir A."/>
            <person name="Hemp J."/>
            <person name="Hugler M."/>
            <person name="Karr E.A."/>
            <person name="Konneke M."/>
            <person name="Shin M."/>
            <person name="Lawton T.J."/>
            <person name="Lowe T."/>
            <person name="Martens-Habbena W."/>
            <person name="Sayavedra-Soto L.A."/>
            <person name="Lang D."/>
            <person name="Sievert S.M."/>
            <person name="Rosenzweig A.C."/>
            <person name="Manning G."/>
            <person name="Stahl D.A."/>
        </authorList>
    </citation>
    <scope>NUCLEOTIDE SEQUENCE [LARGE SCALE GENOMIC DNA]</scope>
    <source>
        <strain evidence="1 2">SCM1</strain>
    </source>
</reference>
<evidence type="ECO:0000313" key="1">
    <source>
        <dbReference type="EMBL" id="ABX12647.1"/>
    </source>
</evidence>
<dbReference type="HOGENOM" id="CLU_2646049_0_0_2"/>
<proteinExistence type="predicted"/>
<dbReference type="KEGG" id="nmr:Nmar_0751"/>
<dbReference type="AlphaFoldDB" id="A9A4F8"/>
<dbReference type="Proteomes" id="UP000000792">
    <property type="component" value="Chromosome"/>
</dbReference>
<dbReference type="InParanoid" id="A9A4F8"/>
<protein>
    <submittedName>
        <fullName evidence="1">Uncharacterized protein</fullName>
    </submittedName>
</protein>
<sequence length="76" mass="8879">MSLNEQVSKILENFDNTSSEEIIDVLKQIQPQFKSNLTLEYLDGKIQKIVDIEDESEKKKQCKALTPYLDWYLQGL</sequence>
<dbReference type="OrthoDB" id="2848at2157"/>
<keyword evidence="2" id="KW-1185">Reference proteome</keyword>
<name>A9A4F8_NITMS</name>
<gene>
    <name evidence="1" type="ordered locus">Nmar_0751</name>
</gene>
<dbReference type="eggNOG" id="arCOG10542">
    <property type="taxonomic scope" value="Archaea"/>
</dbReference>